<protein>
    <submittedName>
        <fullName evidence="5">ABC transporter ATP-binding protein</fullName>
    </submittedName>
</protein>
<accession>A0ABU3YCU7</accession>
<gene>
    <name evidence="5" type="ORF">RZN05_19565</name>
</gene>
<dbReference type="PANTHER" id="PTHR42711">
    <property type="entry name" value="ABC TRANSPORTER ATP-BINDING PROTEIN"/>
    <property type="match status" value="1"/>
</dbReference>
<proteinExistence type="predicted"/>
<sequence>MQIVGQFEGVSKKFGGHTVLDGISLEIRAGEVTALLGPNGAGKTTTVGLLTGRLTPDSGKVDLFGLDPSRPLARARMGVMLQSAGLPDVLTVRELVTLQSGYYRRPREVAETIAIAGLDGLEKRAAGKLSGGQQRRLHYALAICGQPDLLVLDEPTTGLDHEARRRLWTTVREEADSGAAVLLTTHYLEEADALADRIVVIAEGRIIADDAPAGIKASVGGSTIRCRTMLTEPHLAALPGVRSVAHSGAAATLLVTDAATSARALLAADLALTDLTISAASLEEALANLATSTRKAA</sequence>
<dbReference type="Pfam" id="PF00005">
    <property type="entry name" value="ABC_tran"/>
    <property type="match status" value="1"/>
</dbReference>
<dbReference type="EMBL" id="JAWJEJ010000002">
    <property type="protein sequence ID" value="MDV3459204.1"/>
    <property type="molecule type" value="Genomic_DNA"/>
</dbReference>
<dbReference type="Proteomes" id="UP001273531">
    <property type="component" value="Unassembled WGS sequence"/>
</dbReference>
<dbReference type="RefSeq" id="WP_317228358.1">
    <property type="nucleotide sequence ID" value="NZ_JAWJEJ010000002.1"/>
</dbReference>
<evidence type="ECO:0000256" key="1">
    <source>
        <dbReference type="ARBA" id="ARBA00022448"/>
    </source>
</evidence>
<organism evidence="5 6">
    <name type="scientific">Sphingomonas agrestis</name>
    <dbReference type="NCBI Taxonomy" id="3080540"/>
    <lineage>
        <taxon>Bacteria</taxon>
        <taxon>Pseudomonadati</taxon>
        <taxon>Pseudomonadota</taxon>
        <taxon>Alphaproteobacteria</taxon>
        <taxon>Sphingomonadales</taxon>
        <taxon>Sphingomonadaceae</taxon>
        <taxon>Sphingomonas</taxon>
    </lineage>
</organism>
<keyword evidence="3 5" id="KW-0067">ATP-binding</keyword>
<keyword evidence="1" id="KW-0813">Transport</keyword>
<evidence type="ECO:0000256" key="3">
    <source>
        <dbReference type="ARBA" id="ARBA00022840"/>
    </source>
</evidence>
<comment type="caution">
    <text evidence="5">The sequence shown here is derived from an EMBL/GenBank/DDBJ whole genome shotgun (WGS) entry which is preliminary data.</text>
</comment>
<dbReference type="PANTHER" id="PTHR42711:SF17">
    <property type="entry name" value="ABC TRANSPORTER ATP-BINDING PROTEIN"/>
    <property type="match status" value="1"/>
</dbReference>
<dbReference type="InterPro" id="IPR003593">
    <property type="entry name" value="AAA+_ATPase"/>
</dbReference>
<reference evidence="5 6" key="1">
    <citation type="submission" date="2023-10" db="EMBL/GenBank/DDBJ databases">
        <title>Sphingomonas sp. HF-S4 16S ribosomal RNA gene Genome sequencing and assembly.</title>
        <authorList>
            <person name="Lee H."/>
        </authorList>
    </citation>
    <scope>NUCLEOTIDE SEQUENCE [LARGE SCALE GENOMIC DNA]</scope>
    <source>
        <strain evidence="5 6">HF-S4</strain>
    </source>
</reference>
<dbReference type="SMART" id="SM00382">
    <property type="entry name" value="AAA"/>
    <property type="match status" value="1"/>
</dbReference>
<evidence type="ECO:0000313" key="5">
    <source>
        <dbReference type="EMBL" id="MDV3459204.1"/>
    </source>
</evidence>
<evidence type="ECO:0000313" key="6">
    <source>
        <dbReference type="Proteomes" id="UP001273531"/>
    </source>
</evidence>
<evidence type="ECO:0000256" key="2">
    <source>
        <dbReference type="ARBA" id="ARBA00022741"/>
    </source>
</evidence>
<dbReference type="SUPFAM" id="SSF52540">
    <property type="entry name" value="P-loop containing nucleoside triphosphate hydrolases"/>
    <property type="match status" value="1"/>
</dbReference>
<feature type="domain" description="ABC transporter" evidence="4">
    <location>
        <begin position="5"/>
        <end position="228"/>
    </location>
</feature>
<dbReference type="GO" id="GO:0005524">
    <property type="term" value="F:ATP binding"/>
    <property type="evidence" value="ECO:0007669"/>
    <property type="project" value="UniProtKB-KW"/>
</dbReference>
<keyword evidence="2" id="KW-0547">Nucleotide-binding</keyword>
<dbReference type="Gene3D" id="3.40.50.300">
    <property type="entry name" value="P-loop containing nucleotide triphosphate hydrolases"/>
    <property type="match status" value="1"/>
</dbReference>
<dbReference type="PROSITE" id="PS50893">
    <property type="entry name" value="ABC_TRANSPORTER_2"/>
    <property type="match status" value="1"/>
</dbReference>
<name>A0ABU3YCU7_9SPHN</name>
<evidence type="ECO:0000259" key="4">
    <source>
        <dbReference type="PROSITE" id="PS50893"/>
    </source>
</evidence>
<dbReference type="InterPro" id="IPR003439">
    <property type="entry name" value="ABC_transporter-like_ATP-bd"/>
</dbReference>
<keyword evidence="6" id="KW-1185">Reference proteome</keyword>
<dbReference type="InterPro" id="IPR050763">
    <property type="entry name" value="ABC_transporter_ATP-binding"/>
</dbReference>
<dbReference type="InterPro" id="IPR027417">
    <property type="entry name" value="P-loop_NTPase"/>
</dbReference>
<dbReference type="CDD" id="cd03230">
    <property type="entry name" value="ABC_DR_subfamily_A"/>
    <property type="match status" value="1"/>
</dbReference>